<evidence type="ECO:0000313" key="4">
    <source>
        <dbReference type="Proteomes" id="UP001150217"/>
    </source>
</evidence>
<feature type="compositionally biased region" description="Pro residues" evidence="1">
    <location>
        <begin position="423"/>
        <end position="432"/>
    </location>
</feature>
<feature type="region of interest" description="Disordered" evidence="1">
    <location>
        <begin position="581"/>
        <end position="604"/>
    </location>
</feature>
<feature type="domain" description="PB1" evidence="2">
    <location>
        <begin position="2"/>
        <end position="91"/>
    </location>
</feature>
<feature type="region of interest" description="Disordered" evidence="1">
    <location>
        <begin position="410"/>
        <end position="568"/>
    </location>
</feature>
<dbReference type="Gene3D" id="3.10.20.90">
    <property type="entry name" value="Phosphatidylinositol 3-kinase Catalytic Subunit, Chain A, domain 1"/>
    <property type="match status" value="1"/>
</dbReference>
<dbReference type="Pfam" id="PF00564">
    <property type="entry name" value="PB1"/>
    <property type="match status" value="1"/>
</dbReference>
<dbReference type="PROSITE" id="PS51745">
    <property type="entry name" value="PB1"/>
    <property type="match status" value="1"/>
</dbReference>
<feature type="compositionally biased region" description="Basic and acidic residues" evidence="1">
    <location>
        <begin position="204"/>
        <end position="214"/>
    </location>
</feature>
<feature type="compositionally biased region" description="Low complexity" evidence="1">
    <location>
        <begin position="410"/>
        <end position="420"/>
    </location>
</feature>
<feature type="region of interest" description="Disordered" evidence="1">
    <location>
        <begin position="87"/>
        <end position="108"/>
    </location>
</feature>
<reference evidence="3" key="1">
    <citation type="submission" date="2022-08" db="EMBL/GenBank/DDBJ databases">
        <title>A Global Phylogenomic Analysis of the Shiitake Genus Lentinula.</title>
        <authorList>
            <consortium name="DOE Joint Genome Institute"/>
            <person name="Sierra-Patev S."/>
            <person name="Min B."/>
            <person name="Naranjo-Ortiz M."/>
            <person name="Looney B."/>
            <person name="Konkel Z."/>
            <person name="Slot J.C."/>
            <person name="Sakamoto Y."/>
            <person name="Steenwyk J.L."/>
            <person name="Rokas A."/>
            <person name="Carro J."/>
            <person name="Camarero S."/>
            <person name="Ferreira P."/>
            <person name="Molpeceres G."/>
            <person name="Ruiz-Duenas F.J."/>
            <person name="Serrano A."/>
            <person name="Henrissat B."/>
            <person name="Drula E."/>
            <person name="Hughes K.W."/>
            <person name="Mata J.L."/>
            <person name="Ishikawa N.K."/>
            <person name="Vargas-Isla R."/>
            <person name="Ushijima S."/>
            <person name="Smith C.A."/>
            <person name="Ahrendt S."/>
            <person name="Andreopoulos W."/>
            <person name="He G."/>
            <person name="Labutti K."/>
            <person name="Lipzen A."/>
            <person name="Ng V."/>
            <person name="Riley R."/>
            <person name="Sandor L."/>
            <person name="Barry K."/>
            <person name="Martinez A.T."/>
            <person name="Xiao Y."/>
            <person name="Gibbons J.G."/>
            <person name="Terashima K."/>
            <person name="Grigoriev I.V."/>
            <person name="Hibbett D.S."/>
        </authorList>
    </citation>
    <scope>NUCLEOTIDE SEQUENCE</scope>
    <source>
        <strain evidence="3">RHP3577 ss4</strain>
    </source>
</reference>
<dbReference type="SMART" id="SM00666">
    <property type="entry name" value="PB1"/>
    <property type="match status" value="1"/>
</dbReference>
<dbReference type="InterPro" id="IPR051412">
    <property type="entry name" value="Formin_Homology_Diaphanous_sf"/>
</dbReference>
<name>A0ABQ8VB99_9AGAR</name>
<sequence length="843" mass="91097">MTAHFKLKLTGGPTRRLSFTDEPTWTLLAERIAGLFDIPAEAIAVAYIDSEDDEVTLSTQEELQDFYQTSYKHGDVVKFTVEDLRIPRRRDRSSPTTPPAPNFRNTFGGSMSEGLPFNIDEDWQHFPSGVGGLFAANGGREDSSVHGFLEEIESGASTISGAQHDETTSISDSDSNVSTVIPPRVDKGKGRAQDNDASSTASLLEEKTFEKPDIHVYNLKGAEPTQTQTHRSRRSSRRSSIAPTMTPKAHVQEVPPPPVSQPPPSIVPSAVSSRPVSVARTNETIAPTSIPVLPSEPELVEAADPPLPALDSTSLEHANPSLSLDVANLLNNLAAIVSTHPELSEGFRNILRNAAAGSYWTAQRDAMSQAANIAKSVTEELSRADQEAGRRVSDALGLLFRTISQTVGTIPTATTGTSSSRIPAPPPPPPPADADDAQWGSGSWGRGGPRGARIMPGYEFMRQFGRGPSSPGIFERPPFGPSPFGPFGGHSMPPPPPPPHGMPRNPRPPPPPPFGPPGGHGMSPPPPPPPDMRGGPPPPPFPPHVRPPSPPDMHGRHGGRPHRFGHGRSYSGGSGYWWGPTGAPRAPSMDAERRDRQTSTELRNQVEAAKLLYKAEKERYRQNRDERRRERDRRMLELMGNLLVFLDLFLLTPSDWEFFFRSLQRAAGETLTHQVPEVPPTPSANPAPVAPPTPLGRDGSRTAHIISNARGSFPQFEMVSVPLPLGPSAGPSAGPRRSNTLPAHPLGRGGHHGNLGRPHGRRHTFEPEDPATRAVNRIQRKLTDMGFSEAAHPDLAAKVREVVPKDGVLTRENEDEIVTNLLEELVIRTTTPAAVPGASGSRR</sequence>
<evidence type="ECO:0000256" key="1">
    <source>
        <dbReference type="SAM" id="MobiDB-lite"/>
    </source>
</evidence>
<organism evidence="3 4">
    <name type="scientific">Lentinula lateritia</name>
    <dbReference type="NCBI Taxonomy" id="40482"/>
    <lineage>
        <taxon>Eukaryota</taxon>
        <taxon>Fungi</taxon>
        <taxon>Dikarya</taxon>
        <taxon>Basidiomycota</taxon>
        <taxon>Agaricomycotina</taxon>
        <taxon>Agaricomycetes</taxon>
        <taxon>Agaricomycetidae</taxon>
        <taxon>Agaricales</taxon>
        <taxon>Marasmiineae</taxon>
        <taxon>Omphalotaceae</taxon>
        <taxon>Lentinula</taxon>
    </lineage>
</organism>
<dbReference type="PANTHER" id="PTHR45691:SF1">
    <property type="entry name" value="FH2 DOMAIN-CONTAINING PROTEIN 1-RELATED"/>
    <property type="match status" value="1"/>
</dbReference>
<protein>
    <recommendedName>
        <fullName evidence="2">PB1 domain-containing protein</fullName>
    </recommendedName>
</protein>
<feature type="region of interest" description="Disordered" evidence="1">
    <location>
        <begin position="158"/>
        <end position="270"/>
    </location>
</feature>
<feature type="compositionally biased region" description="Pro residues" evidence="1">
    <location>
        <begin position="492"/>
        <end position="516"/>
    </location>
</feature>
<feature type="compositionally biased region" description="Basic and acidic residues" evidence="1">
    <location>
        <begin position="184"/>
        <end position="194"/>
    </location>
</feature>
<feature type="region of interest" description="Disordered" evidence="1">
    <location>
        <begin position="676"/>
        <end position="697"/>
    </location>
</feature>
<dbReference type="Proteomes" id="UP001150217">
    <property type="component" value="Unassembled WGS sequence"/>
</dbReference>
<dbReference type="SUPFAM" id="SSF54277">
    <property type="entry name" value="CAD &amp; PB1 domains"/>
    <property type="match status" value="1"/>
</dbReference>
<evidence type="ECO:0000313" key="3">
    <source>
        <dbReference type="EMBL" id="KAJ4485152.1"/>
    </source>
</evidence>
<dbReference type="InterPro" id="IPR000270">
    <property type="entry name" value="PB1_dom"/>
</dbReference>
<dbReference type="InterPro" id="IPR053793">
    <property type="entry name" value="PB1-like"/>
</dbReference>
<evidence type="ECO:0000259" key="2">
    <source>
        <dbReference type="PROSITE" id="PS51745"/>
    </source>
</evidence>
<feature type="compositionally biased region" description="Pro residues" evidence="1">
    <location>
        <begin position="677"/>
        <end position="694"/>
    </location>
</feature>
<comment type="caution">
    <text evidence="3">The sequence shown here is derived from an EMBL/GenBank/DDBJ whole genome shotgun (WGS) entry which is preliminary data.</text>
</comment>
<gene>
    <name evidence="3" type="ORF">C8R41DRAFT_921458</name>
</gene>
<feature type="compositionally biased region" description="Low complexity" evidence="1">
    <location>
        <begin position="725"/>
        <end position="738"/>
    </location>
</feature>
<feature type="region of interest" description="Disordered" evidence="1">
    <location>
        <begin position="725"/>
        <end position="767"/>
    </location>
</feature>
<feature type="compositionally biased region" description="Polar residues" evidence="1">
    <location>
        <begin position="168"/>
        <end position="179"/>
    </location>
</feature>
<dbReference type="PANTHER" id="PTHR45691">
    <property type="entry name" value="PROTEIN DIAPHANOUS"/>
    <property type="match status" value="1"/>
</dbReference>
<dbReference type="EMBL" id="JANVFT010000051">
    <property type="protein sequence ID" value="KAJ4485152.1"/>
    <property type="molecule type" value="Genomic_DNA"/>
</dbReference>
<feature type="compositionally biased region" description="Basic residues" evidence="1">
    <location>
        <begin position="556"/>
        <end position="566"/>
    </location>
</feature>
<feature type="compositionally biased region" description="Pro residues" evidence="1">
    <location>
        <begin position="254"/>
        <end position="266"/>
    </location>
</feature>
<proteinExistence type="predicted"/>
<keyword evidence="4" id="KW-1185">Reference proteome</keyword>
<feature type="compositionally biased region" description="Pro residues" evidence="1">
    <location>
        <begin position="523"/>
        <end position="551"/>
    </location>
</feature>
<accession>A0ABQ8VB99</accession>